<keyword evidence="2" id="KW-1185">Reference proteome</keyword>
<dbReference type="RefSeq" id="XP_027186385.1">
    <property type="nucleotide sequence ID" value="XM_027330584.1"/>
</dbReference>
<evidence type="ECO:0000313" key="3">
    <source>
        <dbReference type="RefSeq" id="XP_027186385.1"/>
    </source>
</evidence>
<name>A0A3Q7YBA2_CICAR</name>
<reference evidence="3" key="1">
    <citation type="submission" date="2025-08" db="UniProtKB">
        <authorList>
            <consortium name="RefSeq"/>
        </authorList>
    </citation>
    <scope>IDENTIFICATION</scope>
    <source>
        <tissue evidence="3">Etiolated seedlings</tissue>
    </source>
</reference>
<dbReference type="OrthoDB" id="2018833at2759"/>
<gene>
    <name evidence="3" type="primary">LOC113784413</name>
</gene>
<protein>
    <submittedName>
        <fullName evidence="3">Phosphoribosylglycinamide formyltransferase, chloroplastic-like</fullName>
    </submittedName>
</protein>
<keyword evidence="1" id="KW-0472">Membrane</keyword>
<sequence>MEIQHILPGFSPKLSSAPSFPISKQLFSLKFPLLSSSYPSIQSQNFEVLSGAVYPMSISQKDICSSSRRRVSCSSNTADPNKGNEVRAQVTGRRKKLAMFVYGGGTNFRSIHEASKRGSLHGDVVILVTNKIGNDPSNYRFTSIFVLLFNNISFYDFSMIIELSYILIVIGLLSLGLMLERSI</sequence>
<dbReference type="STRING" id="3827.A0A3Q7YBA2"/>
<evidence type="ECO:0000313" key="2">
    <source>
        <dbReference type="Proteomes" id="UP000087171"/>
    </source>
</evidence>
<accession>A0A3Q7YBA2</accession>
<evidence type="ECO:0000256" key="1">
    <source>
        <dbReference type="SAM" id="Phobius"/>
    </source>
</evidence>
<dbReference type="Proteomes" id="UP000087171">
    <property type="component" value="Unplaced"/>
</dbReference>
<keyword evidence="1" id="KW-1133">Transmembrane helix</keyword>
<organism evidence="2 3">
    <name type="scientific">Cicer arietinum</name>
    <name type="common">Chickpea</name>
    <name type="synonym">Garbanzo</name>
    <dbReference type="NCBI Taxonomy" id="3827"/>
    <lineage>
        <taxon>Eukaryota</taxon>
        <taxon>Viridiplantae</taxon>
        <taxon>Streptophyta</taxon>
        <taxon>Embryophyta</taxon>
        <taxon>Tracheophyta</taxon>
        <taxon>Spermatophyta</taxon>
        <taxon>Magnoliopsida</taxon>
        <taxon>eudicotyledons</taxon>
        <taxon>Gunneridae</taxon>
        <taxon>Pentapetalae</taxon>
        <taxon>rosids</taxon>
        <taxon>fabids</taxon>
        <taxon>Fabales</taxon>
        <taxon>Fabaceae</taxon>
        <taxon>Papilionoideae</taxon>
        <taxon>50 kb inversion clade</taxon>
        <taxon>NPAAA clade</taxon>
        <taxon>Hologalegina</taxon>
        <taxon>IRL clade</taxon>
        <taxon>Cicereae</taxon>
        <taxon>Cicer</taxon>
    </lineage>
</organism>
<dbReference type="Gene3D" id="3.40.50.170">
    <property type="entry name" value="Formyl transferase, N-terminal domain"/>
    <property type="match status" value="1"/>
</dbReference>
<dbReference type="AlphaFoldDB" id="A0A3Q7YBA2"/>
<proteinExistence type="predicted"/>
<keyword evidence="1" id="KW-0812">Transmembrane</keyword>
<feature type="transmembrane region" description="Helical" evidence="1">
    <location>
        <begin position="157"/>
        <end position="179"/>
    </location>
</feature>